<dbReference type="PANTHER" id="PTHR43774">
    <property type="entry name" value="PEPTIDE METHIONINE SULFOXIDE REDUCTASE"/>
    <property type="match status" value="1"/>
</dbReference>
<name>A0A0R2CHV0_9LACO</name>
<dbReference type="STRING" id="1423729.FC80_GL000911"/>
<dbReference type="NCBIfam" id="TIGR00401">
    <property type="entry name" value="msrA"/>
    <property type="match status" value="1"/>
</dbReference>
<dbReference type="Gene3D" id="3.30.1060.10">
    <property type="entry name" value="Peptide methionine sulphoxide reductase MsrA"/>
    <property type="match status" value="1"/>
</dbReference>
<dbReference type="InterPro" id="IPR015046">
    <property type="entry name" value="LciA_Immunity-like"/>
</dbReference>
<evidence type="ECO:0000256" key="3">
    <source>
        <dbReference type="ARBA" id="ARBA00047806"/>
    </source>
</evidence>
<evidence type="ECO:0000259" key="6">
    <source>
        <dbReference type="Pfam" id="PF01625"/>
    </source>
</evidence>
<dbReference type="PATRIC" id="fig|1423729.3.peg.921"/>
<evidence type="ECO:0000256" key="4">
    <source>
        <dbReference type="ARBA" id="ARBA00048782"/>
    </source>
</evidence>
<organism evidence="7 8">
    <name type="scientific">Liquorilactobacillus cacaonum DSM 21116</name>
    <dbReference type="NCBI Taxonomy" id="1423729"/>
    <lineage>
        <taxon>Bacteria</taxon>
        <taxon>Bacillati</taxon>
        <taxon>Bacillota</taxon>
        <taxon>Bacilli</taxon>
        <taxon>Lactobacillales</taxon>
        <taxon>Lactobacillaceae</taxon>
        <taxon>Liquorilactobacillus</taxon>
    </lineage>
</organism>
<evidence type="ECO:0000256" key="5">
    <source>
        <dbReference type="HAMAP-Rule" id="MF_01401"/>
    </source>
</evidence>
<protein>
    <recommendedName>
        <fullName evidence="5">Peptide methionine sulfoxide reductase MsrA</fullName>
        <shortName evidence="5">Protein-methionine-S-oxide reductase</shortName>
        <ecNumber evidence="5">1.8.4.11</ecNumber>
    </recommendedName>
    <alternativeName>
        <fullName evidence="5">Peptide-methionine (S)-S-oxide reductase</fullName>
        <shortName evidence="5">Peptide Met(O) reductase</shortName>
    </alternativeName>
</protein>
<dbReference type="GO" id="GO:0030153">
    <property type="term" value="P:bacteriocin immunity"/>
    <property type="evidence" value="ECO:0007669"/>
    <property type="project" value="InterPro"/>
</dbReference>
<evidence type="ECO:0000313" key="7">
    <source>
        <dbReference type="EMBL" id="KRM90917.1"/>
    </source>
</evidence>
<dbReference type="EC" id="1.8.4.11" evidence="5"/>
<proteinExistence type="inferred from homology"/>
<keyword evidence="8" id="KW-1185">Reference proteome</keyword>
<comment type="similarity">
    <text evidence="1 5">Belongs to the MsrA Met sulfoxide reductase family.</text>
</comment>
<dbReference type="Pfam" id="PF01625">
    <property type="entry name" value="PMSR"/>
    <property type="match status" value="1"/>
</dbReference>
<feature type="domain" description="Peptide methionine sulphoxide reductase MsrA" evidence="6">
    <location>
        <begin position="98"/>
        <end position="248"/>
    </location>
</feature>
<gene>
    <name evidence="5" type="primary">msrA</name>
    <name evidence="7" type="ORF">FC80_GL000911</name>
</gene>
<comment type="catalytic activity">
    <reaction evidence="4 5">
        <text>[thioredoxin]-disulfide + L-methionine + H2O = L-methionine (S)-S-oxide + [thioredoxin]-dithiol</text>
        <dbReference type="Rhea" id="RHEA:19993"/>
        <dbReference type="Rhea" id="RHEA-COMP:10698"/>
        <dbReference type="Rhea" id="RHEA-COMP:10700"/>
        <dbReference type="ChEBI" id="CHEBI:15377"/>
        <dbReference type="ChEBI" id="CHEBI:29950"/>
        <dbReference type="ChEBI" id="CHEBI:50058"/>
        <dbReference type="ChEBI" id="CHEBI:57844"/>
        <dbReference type="ChEBI" id="CHEBI:58772"/>
        <dbReference type="EC" id="1.8.4.11"/>
    </reaction>
</comment>
<sequence length="273" mass="32025">MDKNRSRLDELYNLILKKGTRQWEREQLLKSKHDIEANIDEKLVLAQLEYKFRPLAVRHNLSPDVADFYTTLIEQGKNIETFDVTRHFENDPVGIERAIFAGGCFWCMVEPFETRPGIIAVISGYTGGTTPNPTYDEVLIGSLGYVEAVEIIFDATVVTYNELCQLYWQLIDPTDEFGQFGDRGANYRAIIYVVDEKQRKIAEESKFALECSKKFASPIVVPIIDAVKFWPAENFHQQFYRKNHKQYQRLKNSRKTYLTYLKIKGWFWRKIRR</sequence>
<dbReference type="Proteomes" id="UP000051131">
    <property type="component" value="Unassembled WGS sequence"/>
</dbReference>
<dbReference type="AlphaFoldDB" id="A0A0R2CHV0"/>
<evidence type="ECO:0000256" key="2">
    <source>
        <dbReference type="ARBA" id="ARBA00023002"/>
    </source>
</evidence>
<dbReference type="SUPFAM" id="SSF55068">
    <property type="entry name" value="Peptide methionine sulfoxide reductase"/>
    <property type="match status" value="1"/>
</dbReference>
<keyword evidence="2 5" id="KW-0560">Oxidoreductase</keyword>
<dbReference type="HAMAP" id="MF_01401">
    <property type="entry name" value="MsrA"/>
    <property type="match status" value="1"/>
</dbReference>
<dbReference type="InterPro" id="IPR036509">
    <property type="entry name" value="Met_Sox_Rdtase_MsrA_sf"/>
</dbReference>
<dbReference type="RefSeq" id="WP_057829134.1">
    <property type="nucleotide sequence ID" value="NZ_AYZE01000014.1"/>
</dbReference>
<comment type="caution">
    <text evidence="7">The sequence shown here is derived from an EMBL/GenBank/DDBJ whole genome shotgun (WGS) entry which is preliminary data.</text>
</comment>
<comment type="catalytic activity">
    <reaction evidence="3 5">
        <text>L-methionyl-[protein] + [thioredoxin]-disulfide + H2O = L-methionyl-(S)-S-oxide-[protein] + [thioredoxin]-dithiol</text>
        <dbReference type="Rhea" id="RHEA:14217"/>
        <dbReference type="Rhea" id="RHEA-COMP:10698"/>
        <dbReference type="Rhea" id="RHEA-COMP:10700"/>
        <dbReference type="Rhea" id="RHEA-COMP:12313"/>
        <dbReference type="Rhea" id="RHEA-COMP:12315"/>
        <dbReference type="ChEBI" id="CHEBI:15377"/>
        <dbReference type="ChEBI" id="CHEBI:16044"/>
        <dbReference type="ChEBI" id="CHEBI:29950"/>
        <dbReference type="ChEBI" id="CHEBI:44120"/>
        <dbReference type="ChEBI" id="CHEBI:50058"/>
        <dbReference type="EC" id="1.8.4.11"/>
    </reaction>
</comment>
<dbReference type="EMBL" id="AYZE01000014">
    <property type="protein sequence ID" value="KRM90917.1"/>
    <property type="molecule type" value="Genomic_DNA"/>
</dbReference>
<evidence type="ECO:0000256" key="1">
    <source>
        <dbReference type="ARBA" id="ARBA00005591"/>
    </source>
</evidence>
<reference evidence="7 8" key="1">
    <citation type="journal article" date="2015" name="Genome Announc.">
        <title>Expanding the biotechnology potential of lactobacilli through comparative genomics of 213 strains and associated genera.</title>
        <authorList>
            <person name="Sun Z."/>
            <person name="Harris H.M."/>
            <person name="McCann A."/>
            <person name="Guo C."/>
            <person name="Argimon S."/>
            <person name="Zhang W."/>
            <person name="Yang X."/>
            <person name="Jeffery I.B."/>
            <person name="Cooney J.C."/>
            <person name="Kagawa T.F."/>
            <person name="Liu W."/>
            <person name="Song Y."/>
            <person name="Salvetti E."/>
            <person name="Wrobel A."/>
            <person name="Rasinkangas P."/>
            <person name="Parkhill J."/>
            <person name="Rea M.C."/>
            <person name="O'Sullivan O."/>
            <person name="Ritari J."/>
            <person name="Douillard F.P."/>
            <person name="Paul Ross R."/>
            <person name="Yang R."/>
            <person name="Briner A.E."/>
            <person name="Felis G.E."/>
            <person name="de Vos W.M."/>
            <person name="Barrangou R."/>
            <person name="Klaenhammer T.R."/>
            <person name="Caufield P.W."/>
            <person name="Cui Y."/>
            <person name="Zhang H."/>
            <person name="O'Toole P.W."/>
        </authorList>
    </citation>
    <scope>NUCLEOTIDE SEQUENCE [LARGE SCALE GENOMIC DNA]</scope>
    <source>
        <strain evidence="7 8">DSM 21116</strain>
    </source>
</reference>
<dbReference type="GO" id="GO:0033744">
    <property type="term" value="F:L-methionine:thioredoxin-disulfide S-oxidoreductase activity"/>
    <property type="evidence" value="ECO:0007669"/>
    <property type="project" value="RHEA"/>
</dbReference>
<evidence type="ECO:0000313" key="8">
    <source>
        <dbReference type="Proteomes" id="UP000051131"/>
    </source>
</evidence>
<accession>A0A0R2CHV0</accession>
<dbReference type="OrthoDB" id="4174719at2"/>
<dbReference type="GO" id="GO:0008113">
    <property type="term" value="F:peptide-methionine (S)-S-oxide reductase activity"/>
    <property type="evidence" value="ECO:0007669"/>
    <property type="project" value="UniProtKB-UniRule"/>
</dbReference>
<dbReference type="InterPro" id="IPR002569">
    <property type="entry name" value="Met_Sox_Rdtase_MsrA_dom"/>
</dbReference>
<dbReference type="PANTHER" id="PTHR43774:SF1">
    <property type="entry name" value="PEPTIDE METHIONINE SULFOXIDE REDUCTASE MSRA 2"/>
    <property type="match status" value="1"/>
</dbReference>
<dbReference type="Pfam" id="PF08951">
    <property type="entry name" value="EntA_Immun"/>
    <property type="match status" value="1"/>
</dbReference>
<dbReference type="CDD" id="cd21059">
    <property type="entry name" value="LciA-like"/>
    <property type="match status" value="1"/>
</dbReference>
<feature type="active site" evidence="5">
    <location>
        <position position="104"/>
    </location>
</feature>
<comment type="function">
    <text evidence="5">Has an important function as a repair enzyme for proteins that have been inactivated by oxidation. Catalyzes the reversible oxidation-reduction of methionine sulfoxide in proteins to methionine.</text>
</comment>